<protein>
    <submittedName>
        <fullName evidence="2">Protein phosphatase 2C domain-containing protein</fullName>
    </submittedName>
</protein>
<proteinExistence type="predicted"/>
<dbReference type="AlphaFoldDB" id="A0A9D1EC07"/>
<comment type="caution">
    <text evidence="2">The sequence shown here is derived from an EMBL/GenBank/DDBJ whole genome shotgun (WGS) entry which is preliminary data.</text>
</comment>
<dbReference type="Proteomes" id="UP000824201">
    <property type="component" value="Unassembled WGS sequence"/>
</dbReference>
<gene>
    <name evidence="2" type="ORF">IAC96_00765</name>
</gene>
<dbReference type="EMBL" id="DVHN01000003">
    <property type="protein sequence ID" value="HIR87459.1"/>
    <property type="molecule type" value="Genomic_DNA"/>
</dbReference>
<sequence length="235" mass="27255">MNWTVGNCIKKGRVHEERNLICQDSVYEMKTQGVSCIALADGAGSRKLSDVGAELAVRQACYCVSDHFEQLWKETEKKIGHYICSEVIYRLHNYAEKMGCQVEELASTLLLLAVKDTRVLFYHLGDGLIGCQEKDEVKILSHPWNGRDEWHTALTTTKEVSYYARTGKRRLDQTVRFFLMSDGLTSILYNRRRHCFTKQAERLLKGKIKQQVPNFMEVYRSKLYDDSSIIWMEQI</sequence>
<dbReference type="InterPro" id="IPR036457">
    <property type="entry name" value="PPM-type-like_dom_sf"/>
</dbReference>
<evidence type="ECO:0000313" key="2">
    <source>
        <dbReference type="EMBL" id="HIR87459.1"/>
    </source>
</evidence>
<evidence type="ECO:0000313" key="3">
    <source>
        <dbReference type="Proteomes" id="UP000824201"/>
    </source>
</evidence>
<feature type="domain" description="PPM-type phosphatase" evidence="1">
    <location>
        <begin position="12"/>
        <end position="215"/>
    </location>
</feature>
<dbReference type="Pfam" id="PF13672">
    <property type="entry name" value="PP2C_2"/>
    <property type="match status" value="1"/>
</dbReference>
<reference evidence="2" key="1">
    <citation type="submission" date="2020-10" db="EMBL/GenBank/DDBJ databases">
        <authorList>
            <person name="Gilroy R."/>
        </authorList>
    </citation>
    <scope>NUCLEOTIDE SEQUENCE</scope>
    <source>
        <strain evidence="2">ChiW13-3771</strain>
    </source>
</reference>
<dbReference type="SUPFAM" id="SSF81606">
    <property type="entry name" value="PP2C-like"/>
    <property type="match status" value="1"/>
</dbReference>
<evidence type="ECO:0000259" key="1">
    <source>
        <dbReference type="Pfam" id="PF13672"/>
    </source>
</evidence>
<name>A0A9D1EC07_9FIRM</name>
<dbReference type="Gene3D" id="3.60.40.10">
    <property type="entry name" value="PPM-type phosphatase domain"/>
    <property type="match status" value="1"/>
</dbReference>
<organism evidence="2 3">
    <name type="scientific">Candidatus Fimimorpha faecalis</name>
    <dbReference type="NCBI Taxonomy" id="2840824"/>
    <lineage>
        <taxon>Bacteria</taxon>
        <taxon>Bacillati</taxon>
        <taxon>Bacillota</taxon>
        <taxon>Clostridia</taxon>
        <taxon>Eubacteriales</taxon>
        <taxon>Candidatus Fimimorpha</taxon>
    </lineage>
</organism>
<dbReference type="InterPro" id="IPR001932">
    <property type="entry name" value="PPM-type_phosphatase-like_dom"/>
</dbReference>
<reference evidence="2" key="2">
    <citation type="journal article" date="2021" name="PeerJ">
        <title>Extensive microbial diversity within the chicken gut microbiome revealed by metagenomics and culture.</title>
        <authorList>
            <person name="Gilroy R."/>
            <person name="Ravi A."/>
            <person name="Getino M."/>
            <person name="Pursley I."/>
            <person name="Horton D.L."/>
            <person name="Alikhan N.F."/>
            <person name="Baker D."/>
            <person name="Gharbi K."/>
            <person name="Hall N."/>
            <person name="Watson M."/>
            <person name="Adriaenssens E.M."/>
            <person name="Foster-Nyarko E."/>
            <person name="Jarju S."/>
            <person name="Secka A."/>
            <person name="Antonio M."/>
            <person name="Oren A."/>
            <person name="Chaudhuri R.R."/>
            <person name="La Ragione R."/>
            <person name="Hildebrand F."/>
            <person name="Pallen M.J."/>
        </authorList>
    </citation>
    <scope>NUCLEOTIDE SEQUENCE</scope>
    <source>
        <strain evidence="2">ChiW13-3771</strain>
    </source>
</reference>
<accession>A0A9D1EC07</accession>